<reference evidence="3" key="1">
    <citation type="journal article" date="2014" name="Proc. Natl. Acad. Sci. U.S.A.">
        <title>Extensive sampling of basidiomycete genomes demonstrates inadequacy of the white-rot/brown-rot paradigm for wood decay fungi.</title>
        <authorList>
            <person name="Riley R."/>
            <person name="Salamov A.A."/>
            <person name="Brown D.W."/>
            <person name="Nagy L.G."/>
            <person name="Floudas D."/>
            <person name="Held B.W."/>
            <person name="Levasseur A."/>
            <person name="Lombard V."/>
            <person name="Morin E."/>
            <person name="Otillar R."/>
            <person name="Lindquist E.A."/>
            <person name="Sun H."/>
            <person name="LaButti K.M."/>
            <person name="Schmutz J."/>
            <person name="Jabbour D."/>
            <person name="Luo H."/>
            <person name="Baker S.E."/>
            <person name="Pisabarro A.G."/>
            <person name="Walton J.D."/>
            <person name="Blanchette R.A."/>
            <person name="Henrissat B."/>
            <person name="Martin F."/>
            <person name="Cullen D."/>
            <person name="Hibbett D.S."/>
            <person name="Grigoriev I.V."/>
        </authorList>
    </citation>
    <scope>NUCLEOTIDE SEQUENCE [LARGE SCALE GENOMIC DNA]</scope>
    <source>
        <strain evidence="3">MUCL 33604</strain>
    </source>
</reference>
<accession>A0A067Q003</accession>
<evidence type="ECO:0000313" key="2">
    <source>
        <dbReference type="EMBL" id="KDQ56847.1"/>
    </source>
</evidence>
<dbReference type="EMBL" id="KL197721">
    <property type="protein sequence ID" value="KDQ56847.1"/>
    <property type="molecule type" value="Genomic_DNA"/>
</dbReference>
<evidence type="ECO:0000256" key="1">
    <source>
        <dbReference type="SAM" id="MobiDB-lite"/>
    </source>
</evidence>
<feature type="compositionally biased region" description="Basic and acidic residues" evidence="1">
    <location>
        <begin position="53"/>
        <end position="62"/>
    </location>
</feature>
<dbReference type="AlphaFoldDB" id="A0A067Q003"/>
<proteinExistence type="predicted"/>
<evidence type="ECO:0000313" key="3">
    <source>
        <dbReference type="Proteomes" id="UP000027265"/>
    </source>
</evidence>
<organism evidence="2 3">
    <name type="scientific">Jaapia argillacea MUCL 33604</name>
    <dbReference type="NCBI Taxonomy" id="933084"/>
    <lineage>
        <taxon>Eukaryota</taxon>
        <taxon>Fungi</taxon>
        <taxon>Dikarya</taxon>
        <taxon>Basidiomycota</taxon>
        <taxon>Agaricomycotina</taxon>
        <taxon>Agaricomycetes</taxon>
        <taxon>Agaricomycetidae</taxon>
        <taxon>Jaapiales</taxon>
        <taxon>Jaapiaceae</taxon>
        <taxon>Jaapia</taxon>
    </lineage>
</organism>
<keyword evidence="3" id="KW-1185">Reference proteome</keyword>
<feature type="region of interest" description="Disordered" evidence="1">
    <location>
        <begin position="48"/>
        <end position="88"/>
    </location>
</feature>
<dbReference type="HOGENOM" id="CLU_2469403_0_0_1"/>
<dbReference type="Proteomes" id="UP000027265">
    <property type="component" value="Unassembled WGS sequence"/>
</dbReference>
<gene>
    <name evidence="2" type="ORF">JAAARDRAFT_36316</name>
</gene>
<protein>
    <submittedName>
        <fullName evidence="2">Uncharacterized protein</fullName>
    </submittedName>
</protein>
<sequence length="88" mass="9785">MIFYGFPVRVISVTVEWAWQHPHILRHGGRPSLDANVRCSIREKPLPVFVDPKTGEGGKDEQSQPQDQDDYGGCLSETASHKGCHNLG</sequence>
<name>A0A067Q003_9AGAM</name>
<dbReference type="InParanoid" id="A0A067Q003"/>